<organism evidence="8 9">
    <name type="scientific">Amycolatopsis heterodermiae</name>
    <dbReference type="NCBI Taxonomy" id="3110235"/>
    <lineage>
        <taxon>Bacteria</taxon>
        <taxon>Bacillati</taxon>
        <taxon>Actinomycetota</taxon>
        <taxon>Actinomycetes</taxon>
        <taxon>Pseudonocardiales</taxon>
        <taxon>Pseudonocardiaceae</taxon>
        <taxon>Amycolatopsis</taxon>
    </lineage>
</organism>
<dbReference type="InterPro" id="IPR014325">
    <property type="entry name" value="RNA_pol_sigma-E_actinobac"/>
</dbReference>
<dbReference type="PANTHER" id="PTHR43133">
    <property type="entry name" value="RNA POLYMERASE ECF-TYPE SIGMA FACTO"/>
    <property type="match status" value="1"/>
</dbReference>
<evidence type="ECO:0000256" key="5">
    <source>
        <dbReference type="ARBA" id="ARBA00023163"/>
    </source>
</evidence>
<dbReference type="InterPro" id="IPR039425">
    <property type="entry name" value="RNA_pol_sigma-70-like"/>
</dbReference>
<proteinExistence type="inferred from homology"/>
<keyword evidence="5" id="KW-0804">Transcription</keyword>
<gene>
    <name evidence="8" type="ORF">VA596_48095</name>
</gene>
<evidence type="ECO:0000259" key="6">
    <source>
        <dbReference type="Pfam" id="PF04542"/>
    </source>
</evidence>
<keyword evidence="9" id="KW-1185">Reference proteome</keyword>
<dbReference type="NCBIfam" id="TIGR02983">
    <property type="entry name" value="SigE-fam_strep"/>
    <property type="match status" value="1"/>
</dbReference>
<accession>A0ABU5RM35</accession>
<dbReference type="Gene3D" id="1.10.10.10">
    <property type="entry name" value="Winged helix-like DNA-binding domain superfamily/Winged helix DNA-binding domain"/>
    <property type="match status" value="1"/>
</dbReference>
<dbReference type="Pfam" id="PF04542">
    <property type="entry name" value="Sigma70_r2"/>
    <property type="match status" value="1"/>
</dbReference>
<dbReference type="NCBIfam" id="TIGR02937">
    <property type="entry name" value="sigma70-ECF"/>
    <property type="match status" value="1"/>
</dbReference>
<evidence type="ECO:0000256" key="2">
    <source>
        <dbReference type="ARBA" id="ARBA00023015"/>
    </source>
</evidence>
<sequence length="169" mass="19152">MQFEEFSREQLPGLVRFAAVLTGDRELAQDVVQDALVRAHQGWRRVAAADRPDLYLRKMVVNGYVGWRRRWYQRSVHSTADVTRFHEPTAPDPARRIADADQLTGLLAQLSRAQKASIVLRFYEDRDDDEIAEVLGCAPGTVRSHISRGLGVLRVQINEGRLNEGKESV</sequence>
<evidence type="ECO:0000259" key="7">
    <source>
        <dbReference type="Pfam" id="PF08281"/>
    </source>
</evidence>
<feature type="domain" description="RNA polymerase sigma factor 70 region 4 type 2" evidence="7">
    <location>
        <begin position="102"/>
        <end position="150"/>
    </location>
</feature>
<dbReference type="CDD" id="cd06171">
    <property type="entry name" value="Sigma70_r4"/>
    <property type="match status" value="1"/>
</dbReference>
<dbReference type="InterPro" id="IPR013325">
    <property type="entry name" value="RNA_pol_sigma_r2"/>
</dbReference>
<protein>
    <submittedName>
        <fullName evidence="8">SigE family RNA polymerase sigma factor</fullName>
    </submittedName>
</protein>
<keyword evidence="4" id="KW-0238">DNA-binding</keyword>
<comment type="similarity">
    <text evidence="1">Belongs to the sigma-70 factor family. ECF subfamily.</text>
</comment>
<dbReference type="InterPro" id="IPR007627">
    <property type="entry name" value="RNA_pol_sigma70_r2"/>
</dbReference>
<evidence type="ECO:0000313" key="9">
    <source>
        <dbReference type="Proteomes" id="UP001304298"/>
    </source>
</evidence>
<dbReference type="PANTHER" id="PTHR43133:SF50">
    <property type="entry name" value="ECF RNA POLYMERASE SIGMA FACTOR SIGM"/>
    <property type="match status" value="1"/>
</dbReference>
<dbReference type="InterPro" id="IPR014284">
    <property type="entry name" value="RNA_pol_sigma-70_dom"/>
</dbReference>
<dbReference type="Gene3D" id="1.10.1740.10">
    <property type="match status" value="1"/>
</dbReference>
<dbReference type="SUPFAM" id="SSF88659">
    <property type="entry name" value="Sigma3 and sigma4 domains of RNA polymerase sigma factors"/>
    <property type="match status" value="1"/>
</dbReference>
<evidence type="ECO:0000256" key="4">
    <source>
        <dbReference type="ARBA" id="ARBA00023125"/>
    </source>
</evidence>
<dbReference type="InterPro" id="IPR013249">
    <property type="entry name" value="RNA_pol_sigma70_r4_t2"/>
</dbReference>
<keyword evidence="3" id="KW-0731">Sigma factor</keyword>
<dbReference type="InterPro" id="IPR013324">
    <property type="entry name" value="RNA_pol_sigma_r3/r4-like"/>
</dbReference>
<comment type="caution">
    <text evidence="8">The sequence shown here is derived from an EMBL/GenBank/DDBJ whole genome shotgun (WGS) entry which is preliminary data.</text>
</comment>
<keyword evidence="2" id="KW-0805">Transcription regulation</keyword>
<evidence type="ECO:0000256" key="3">
    <source>
        <dbReference type="ARBA" id="ARBA00023082"/>
    </source>
</evidence>
<dbReference type="Proteomes" id="UP001304298">
    <property type="component" value="Unassembled WGS sequence"/>
</dbReference>
<dbReference type="RefSeq" id="WP_323337304.1">
    <property type="nucleotide sequence ID" value="NZ_JAYFSI010000022.1"/>
</dbReference>
<evidence type="ECO:0000256" key="1">
    <source>
        <dbReference type="ARBA" id="ARBA00010641"/>
    </source>
</evidence>
<reference evidence="8 9" key="1">
    <citation type="submission" date="2023-12" db="EMBL/GenBank/DDBJ databases">
        <title>Amycolatopsis sp. V23-08.</title>
        <authorList>
            <person name="Somphong A."/>
        </authorList>
    </citation>
    <scope>NUCLEOTIDE SEQUENCE [LARGE SCALE GENOMIC DNA]</scope>
    <source>
        <strain evidence="8 9">V23-08</strain>
    </source>
</reference>
<feature type="domain" description="RNA polymerase sigma-70 region 2" evidence="6">
    <location>
        <begin position="11"/>
        <end position="69"/>
    </location>
</feature>
<dbReference type="Pfam" id="PF08281">
    <property type="entry name" value="Sigma70_r4_2"/>
    <property type="match status" value="1"/>
</dbReference>
<evidence type="ECO:0000313" key="8">
    <source>
        <dbReference type="EMBL" id="MEA5367365.1"/>
    </source>
</evidence>
<name>A0ABU5RM35_9PSEU</name>
<dbReference type="SUPFAM" id="SSF88946">
    <property type="entry name" value="Sigma2 domain of RNA polymerase sigma factors"/>
    <property type="match status" value="1"/>
</dbReference>
<dbReference type="InterPro" id="IPR036388">
    <property type="entry name" value="WH-like_DNA-bd_sf"/>
</dbReference>
<dbReference type="EMBL" id="JAYFSI010000022">
    <property type="protein sequence ID" value="MEA5367365.1"/>
    <property type="molecule type" value="Genomic_DNA"/>
</dbReference>